<dbReference type="AlphaFoldDB" id="A0A1G6TAM5"/>
<evidence type="ECO:0000313" key="2">
    <source>
        <dbReference type="Proteomes" id="UP000199416"/>
    </source>
</evidence>
<dbReference type="EMBL" id="FMZF01000006">
    <property type="protein sequence ID" value="SDD26093.1"/>
    <property type="molecule type" value="Genomic_DNA"/>
</dbReference>
<dbReference type="Proteomes" id="UP000199416">
    <property type="component" value="Unassembled WGS sequence"/>
</dbReference>
<gene>
    <name evidence="1" type="ORF">SAMN05660690_3814</name>
</gene>
<dbReference type="STRING" id="1190417.SAMN05660690_3814"/>
<reference evidence="2" key="1">
    <citation type="submission" date="2016-10" db="EMBL/GenBank/DDBJ databases">
        <authorList>
            <person name="Varghese N."/>
            <person name="Submissions S."/>
        </authorList>
    </citation>
    <scope>NUCLEOTIDE SEQUENCE [LARGE SCALE GENOMIC DNA]</scope>
    <source>
        <strain evidence="2">DSM 45421</strain>
    </source>
</reference>
<keyword evidence="2" id="KW-1185">Reference proteome</keyword>
<sequence>MLLLVVWIAVGVLALVVLGALVHGVLGALQRLGRELEAAERDVRPVLAQAQATAARAAALSSVEERRGEG</sequence>
<evidence type="ECO:0000313" key="1">
    <source>
        <dbReference type="EMBL" id="SDD26093.1"/>
    </source>
</evidence>
<organism evidence="1 2">
    <name type="scientific">Geodermatophilus telluris</name>
    <dbReference type="NCBI Taxonomy" id="1190417"/>
    <lineage>
        <taxon>Bacteria</taxon>
        <taxon>Bacillati</taxon>
        <taxon>Actinomycetota</taxon>
        <taxon>Actinomycetes</taxon>
        <taxon>Geodermatophilales</taxon>
        <taxon>Geodermatophilaceae</taxon>
        <taxon>Geodermatophilus</taxon>
    </lineage>
</organism>
<name>A0A1G6TAM5_9ACTN</name>
<proteinExistence type="predicted"/>
<dbReference type="RefSeq" id="WP_091367618.1">
    <property type="nucleotide sequence ID" value="NZ_FMZF01000006.1"/>
</dbReference>
<accession>A0A1G6TAM5</accession>
<protein>
    <submittedName>
        <fullName evidence="1">Uncharacterized protein</fullName>
    </submittedName>
</protein>